<sequence>MTIQRLQTDIDVLFRVRAAVEEVVKKKSGGGTTRLWRRKCRYTIELVTGVWSECMGPFKKQTVVPGTRQTQRGFSSIMLSTHFSSKAVA</sequence>
<dbReference type="EMBL" id="GL996527">
    <property type="protein sequence ID" value="EGV61371.1"/>
    <property type="molecule type" value="Genomic_DNA"/>
</dbReference>
<feature type="non-terminal residue" evidence="1">
    <location>
        <position position="89"/>
    </location>
</feature>
<name>G3BA68_CANTC</name>
<proteinExistence type="predicted"/>
<dbReference type="Proteomes" id="UP000000707">
    <property type="component" value="Unassembled WGS sequence"/>
</dbReference>
<evidence type="ECO:0000313" key="2">
    <source>
        <dbReference type="Proteomes" id="UP000000707"/>
    </source>
</evidence>
<protein>
    <submittedName>
        <fullName evidence="1">Uncharacterized protein</fullName>
    </submittedName>
</protein>
<dbReference type="AlphaFoldDB" id="G3BA68"/>
<organism evidence="2">
    <name type="scientific">Candida tenuis (strain ATCC 10573 / BCRC 21748 / CBS 615 / JCM 9827 / NBRC 10315 / NRRL Y-1498 / VKM Y-70)</name>
    <name type="common">Yeast</name>
    <name type="synonym">Yamadazyma tenuis</name>
    <dbReference type="NCBI Taxonomy" id="590646"/>
    <lineage>
        <taxon>Eukaryota</taxon>
        <taxon>Fungi</taxon>
        <taxon>Dikarya</taxon>
        <taxon>Ascomycota</taxon>
        <taxon>Saccharomycotina</taxon>
        <taxon>Pichiomycetes</taxon>
        <taxon>Debaryomycetaceae</taxon>
        <taxon>Yamadazyma</taxon>
    </lineage>
</organism>
<keyword evidence="2" id="KW-1185">Reference proteome</keyword>
<evidence type="ECO:0000313" key="1">
    <source>
        <dbReference type="EMBL" id="EGV61371.1"/>
    </source>
</evidence>
<dbReference type="HOGENOM" id="CLU_2460682_0_0_1"/>
<gene>
    <name evidence="1" type="ORF">CANTEDRAFT_114835</name>
</gene>
<accession>G3BA68</accession>
<reference evidence="1 2" key="1">
    <citation type="journal article" date="2011" name="Proc. Natl. Acad. Sci. U.S.A.">
        <title>Comparative genomics of xylose-fermenting fungi for enhanced biofuel production.</title>
        <authorList>
            <person name="Wohlbach D.J."/>
            <person name="Kuo A."/>
            <person name="Sato T.K."/>
            <person name="Potts K.M."/>
            <person name="Salamov A.A."/>
            <person name="LaButti K.M."/>
            <person name="Sun H."/>
            <person name="Clum A."/>
            <person name="Pangilinan J.L."/>
            <person name="Lindquist E.A."/>
            <person name="Lucas S."/>
            <person name="Lapidus A."/>
            <person name="Jin M."/>
            <person name="Gunawan C."/>
            <person name="Balan V."/>
            <person name="Dale B.E."/>
            <person name="Jeffries T.W."/>
            <person name="Zinkel R."/>
            <person name="Barry K.W."/>
            <person name="Grigoriev I.V."/>
            <person name="Gasch A.P."/>
        </authorList>
    </citation>
    <scope>NUCLEOTIDE SEQUENCE [LARGE SCALE GENOMIC DNA]</scope>
    <source>
        <strain evidence="2">ATCC 10573 / BCRC 21748 / CBS 615 / JCM 9827 / NBRC 10315 / NRRL Y-1498 / VKM Y-70</strain>
    </source>
</reference>